<dbReference type="AlphaFoldDB" id="A0AAU7XC09"/>
<protein>
    <submittedName>
        <fullName evidence="1">Uncharacterized protein</fullName>
    </submittedName>
</protein>
<reference evidence="1" key="1">
    <citation type="submission" date="2024-06" db="EMBL/GenBank/DDBJ databases">
        <title>Methylostella associata gen. nov., sp. nov., a novel Ancalomicrobiaceae-affiliated facultatively methylotrophic bacteria that feed on methanotrophs of the genus Methylococcus.</title>
        <authorList>
            <person name="Saltykova V."/>
            <person name="Danilova O.V."/>
            <person name="Oshkin I.Y."/>
            <person name="Belova S.E."/>
            <person name="Pimenov N.V."/>
            <person name="Dedysh S.N."/>
        </authorList>
    </citation>
    <scope>NUCLEOTIDE SEQUENCE</scope>
    <source>
        <strain evidence="1">S20</strain>
    </source>
</reference>
<dbReference type="KEGG" id="mflg:ABS361_21335"/>
<accession>A0AAU7XC09</accession>
<evidence type="ECO:0000313" key="1">
    <source>
        <dbReference type="EMBL" id="XBY44522.1"/>
    </source>
</evidence>
<organism evidence="1">
    <name type="scientific">Methyloraptor flagellatus</name>
    <dbReference type="NCBI Taxonomy" id="3162530"/>
    <lineage>
        <taxon>Bacteria</taxon>
        <taxon>Pseudomonadati</taxon>
        <taxon>Pseudomonadota</taxon>
        <taxon>Alphaproteobacteria</taxon>
        <taxon>Hyphomicrobiales</taxon>
        <taxon>Ancalomicrobiaceae</taxon>
        <taxon>Methyloraptor</taxon>
    </lineage>
</organism>
<name>A0AAU7XC09_9HYPH</name>
<dbReference type="EMBL" id="CP158568">
    <property type="protein sequence ID" value="XBY44522.1"/>
    <property type="molecule type" value="Genomic_DNA"/>
</dbReference>
<dbReference type="RefSeq" id="WP_407049615.1">
    <property type="nucleotide sequence ID" value="NZ_CP158568.1"/>
</dbReference>
<sequence>MAGTQKIVEISYPESLPKPINTLHEQILLACIAMRLAAQLGIGEHESPFDQLSDADEVSDLSTEPAVRVREINAIQRTVEALTAEGFDVVYIDNLSYMHNGIDVVAKDRGHDIFVLAEVKATSKPIRSSLRTYLRSTKYKGRQLTRAWCWASTIETFSLGSSARTFLRLFRAVIEGRIERRLYVWSAEDDVGQLPDRPVQHRIWREADLIAHAEFDDTIDPQWSDWLREIDDREPESVALWSDGLAR</sequence>
<proteinExistence type="predicted"/>
<gene>
    <name evidence="1" type="ORF">ABS361_21335</name>
</gene>